<gene>
    <name evidence="2" type="ORF">Salat_1692100</name>
</gene>
<reference evidence="2" key="1">
    <citation type="submission" date="2020-06" db="EMBL/GenBank/DDBJ databases">
        <authorList>
            <person name="Li T."/>
            <person name="Hu X."/>
            <person name="Zhang T."/>
            <person name="Song X."/>
            <person name="Zhang H."/>
            <person name="Dai N."/>
            <person name="Sheng W."/>
            <person name="Hou X."/>
            <person name="Wei L."/>
        </authorList>
    </citation>
    <scope>NUCLEOTIDE SEQUENCE</scope>
    <source>
        <strain evidence="2">3651</strain>
        <tissue evidence="2">Leaf</tissue>
    </source>
</reference>
<dbReference type="EMBL" id="JACGWO010000006">
    <property type="protein sequence ID" value="KAK4424985.1"/>
    <property type="molecule type" value="Genomic_DNA"/>
</dbReference>
<feature type="compositionally biased region" description="Low complexity" evidence="1">
    <location>
        <begin position="71"/>
        <end position="80"/>
    </location>
</feature>
<dbReference type="AlphaFoldDB" id="A0AAE2CJZ5"/>
<dbReference type="Proteomes" id="UP001293254">
    <property type="component" value="Unassembled WGS sequence"/>
</dbReference>
<organism evidence="2 3">
    <name type="scientific">Sesamum alatum</name>
    <dbReference type="NCBI Taxonomy" id="300844"/>
    <lineage>
        <taxon>Eukaryota</taxon>
        <taxon>Viridiplantae</taxon>
        <taxon>Streptophyta</taxon>
        <taxon>Embryophyta</taxon>
        <taxon>Tracheophyta</taxon>
        <taxon>Spermatophyta</taxon>
        <taxon>Magnoliopsida</taxon>
        <taxon>eudicotyledons</taxon>
        <taxon>Gunneridae</taxon>
        <taxon>Pentapetalae</taxon>
        <taxon>asterids</taxon>
        <taxon>lamiids</taxon>
        <taxon>Lamiales</taxon>
        <taxon>Pedaliaceae</taxon>
        <taxon>Sesamum</taxon>
    </lineage>
</organism>
<accession>A0AAE2CJZ5</accession>
<keyword evidence="3" id="KW-1185">Reference proteome</keyword>
<protein>
    <submittedName>
        <fullName evidence="2">Uncharacterized protein</fullName>
    </submittedName>
</protein>
<proteinExistence type="predicted"/>
<evidence type="ECO:0000256" key="1">
    <source>
        <dbReference type="SAM" id="MobiDB-lite"/>
    </source>
</evidence>
<comment type="caution">
    <text evidence="2">The sequence shown here is derived from an EMBL/GenBank/DDBJ whole genome shotgun (WGS) entry which is preliminary data.</text>
</comment>
<sequence length="139" mass="15256">MDHPSLELGRTMADHPISKCLELGSARGSRRCLEHQPADHPARGRCLELGWFTGSARGSRHYLEHQPTNHPGTASSTSPRTRPRDRCLELGWFAGSARGSRHCLEHQPADRPARGTVSSWGGPPRLEVPRAGLCFGYVA</sequence>
<evidence type="ECO:0000313" key="3">
    <source>
        <dbReference type="Proteomes" id="UP001293254"/>
    </source>
</evidence>
<reference evidence="2" key="2">
    <citation type="journal article" date="2024" name="Plant">
        <title>Genomic evolution and insights into agronomic trait innovations of Sesamum species.</title>
        <authorList>
            <person name="Miao H."/>
            <person name="Wang L."/>
            <person name="Qu L."/>
            <person name="Liu H."/>
            <person name="Sun Y."/>
            <person name="Le M."/>
            <person name="Wang Q."/>
            <person name="Wei S."/>
            <person name="Zheng Y."/>
            <person name="Lin W."/>
            <person name="Duan Y."/>
            <person name="Cao H."/>
            <person name="Xiong S."/>
            <person name="Wang X."/>
            <person name="Wei L."/>
            <person name="Li C."/>
            <person name="Ma Q."/>
            <person name="Ju M."/>
            <person name="Zhao R."/>
            <person name="Li G."/>
            <person name="Mu C."/>
            <person name="Tian Q."/>
            <person name="Mei H."/>
            <person name="Zhang T."/>
            <person name="Gao T."/>
            <person name="Zhang H."/>
        </authorList>
    </citation>
    <scope>NUCLEOTIDE SEQUENCE</scope>
    <source>
        <strain evidence="2">3651</strain>
    </source>
</reference>
<evidence type="ECO:0000313" key="2">
    <source>
        <dbReference type="EMBL" id="KAK4424985.1"/>
    </source>
</evidence>
<feature type="region of interest" description="Disordered" evidence="1">
    <location>
        <begin position="60"/>
        <end position="83"/>
    </location>
</feature>
<name>A0AAE2CJZ5_9LAMI</name>